<dbReference type="Pfam" id="PF12867">
    <property type="entry name" value="DinB_2"/>
    <property type="match status" value="1"/>
</dbReference>
<dbReference type="OrthoDB" id="4295522at2"/>
<reference evidence="2 3" key="1">
    <citation type="submission" date="2019-07" db="EMBL/GenBank/DDBJ databases">
        <authorList>
            <person name="Kim J."/>
        </authorList>
    </citation>
    <scope>NUCLEOTIDE SEQUENCE [LARGE SCALE GENOMIC DNA]</scope>
    <source>
        <strain evidence="3">dk17</strain>
    </source>
</reference>
<comment type="caution">
    <text evidence="2">The sequence shown here is derived from an EMBL/GenBank/DDBJ whole genome shotgun (WGS) entry which is preliminary data.</text>
</comment>
<keyword evidence="3" id="KW-1185">Reference proteome</keyword>
<feature type="domain" description="DinB-like" evidence="1">
    <location>
        <begin position="15"/>
        <end position="144"/>
    </location>
</feature>
<accession>A0A563U8H8</accession>
<name>A0A563U8H8_9SPHI</name>
<gene>
    <name evidence="2" type="ORF">FPZ43_13035</name>
</gene>
<dbReference type="Gene3D" id="1.20.120.450">
    <property type="entry name" value="dinb family like domain"/>
    <property type="match status" value="1"/>
</dbReference>
<dbReference type="SUPFAM" id="SSF109854">
    <property type="entry name" value="DinB/YfiT-like putative metalloenzymes"/>
    <property type="match status" value="1"/>
</dbReference>
<organism evidence="2 3">
    <name type="scientific">Mucilaginibacter pallidiroseus</name>
    <dbReference type="NCBI Taxonomy" id="2599295"/>
    <lineage>
        <taxon>Bacteria</taxon>
        <taxon>Pseudomonadati</taxon>
        <taxon>Bacteroidota</taxon>
        <taxon>Sphingobacteriia</taxon>
        <taxon>Sphingobacteriales</taxon>
        <taxon>Sphingobacteriaceae</taxon>
        <taxon>Mucilaginibacter</taxon>
    </lineage>
</organism>
<evidence type="ECO:0000259" key="1">
    <source>
        <dbReference type="Pfam" id="PF12867"/>
    </source>
</evidence>
<proteinExistence type="predicted"/>
<evidence type="ECO:0000313" key="3">
    <source>
        <dbReference type="Proteomes" id="UP000320042"/>
    </source>
</evidence>
<sequence>METALDIMRQPRLKILETLEIFSLEQLNKIPEGFNNNIIWNLGHLIAAQQGVCYKRAGLDTWVEDSFFQAYKPDSRPNSSVDEKGLALIKIYLTTSLDQLKTDYDNQIFANYPTWTTRYGVTIDSIDKAIAFLPFHEGLHIGYIMAMRKLV</sequence>
<dbReference type="EMBL" id="VOEJ01000006">
    <property type="protein sequence ID" value="TWR27613.1"/>
    <property type="molecule type" value="Genomic_DNA"/>
</dbReference>
<dbReference type="Proteomes" id="UP000320042">
    <property type="component" value="Unassembled WGS sequence"/>
</dbReference>
<dbReference type="InterPro" id="IPR034660">
    <property type="entry name" value="DinB/YfiT-like"/>
</dbReference>
<dbReference type="InterPro" id="IPR024775">
    <property type="entry name" value="DinB-like"/>
</dbReference>
<protein>
    <submittedName>
        <fullName evidence="2">DinB family protein</fullName>
    </submittedName>
</protein>
<evidence type="ECO:0000313" key="2">
    <source>
        <dbReference type="EMBL" id="TWR27613.1"/>
    </source>
</evidence>
<dbReference type="AlphaFoldDB" id="A0A563U8H8"/>